<gene>
    <name evidence="1" type="ORF">EZS27_040445</name>
</gene>
<organism evidence="1">
    <name type="scientific">termite gut metagenome</name>
    <dbReference type="NCBI Taxonomy" id="433724"/>
    <lineage>
        <taxon>unclassified sequences</taxon>
        <taxon>metagenomes</taxon>
        <taxon>organismal metagenomes</taxon>
    </lineage>
</organism>
<evidence type="ECO:0000313" key="1">
    <source>
        <dbReference type="EMBL" id="KAA6307880.1"/>
    </source>
</evidence>
<dbReference type="AlphaFoldDB" id="A0A5J4PG74"/>
<sequence>MSNIFLALKRFFVRLYRFRHRCGYNVHSPFAFDLITRVIYEKSPYYAYEDLKAEEKKQARMPEKNWARESRKVNKLLFRLVNKVQPSTIVDVGTLSYSALYMQACKPSANYVPASDLTDLFLEKDVPVDFLYLHTYKNPALVEDVFRLCTARTHKRSVFVIGGIGYSKQMRVLWKRIIADERVGITFNLYDAGILFFDKTKVKQHYKICF</sequence>
<comment type="caution">
    <text evidence="1">The sequence shown here is derived from an EMBL/GenBank/DDBJ whole genome shotgun (WGS) entry which is preliminary data.</text>
</comment>
<protein>
    <submittedName>
        <fullName evidence="1">Uncharacterized protein</fullName>
    </submittedName>
</protein>
<dbReference type="EMBL" id="SNRY01008850">
    <property type="protein sequence ID" value="KAA6307880.1"/>
    <property type="molecule type" value="Genomic_DNA"/>
</dbReference>
<reference evidence="1" key="1">
    <citation type="submission" date="2019-03" db="EMBL/GenBank/DDBJ databases">
        <title>Single cell metagenomics reveals metabolic interactions within the superorganism composed of flagellate Streblomastix strix and complex community of Bacteroidetes bacteria on its surface.</title>
        <authorList>
            <person name="Treitli S.C."/>
            <person name="Kolisko M."/>
            <person name="Husnik F."/>
            <person name="Keeling P."/>
            <person name="Hampl V."/>
        </authorList>
    </citation>
    <scope>NUCLEOTIDE SEQUENCE</scope>
    <source>
        <strain evidence="1">STM</strain>
    </source>
</reference>
<proteinExistence type="predicted"/>
<name>A0A5J4PG74_9ZZZZ</name>
<accession>A0A5J4PG74</accession>